<keyword evidence="1" id="KW-0472">Membrane</keyword>
<dbReference type="STRING" id="394221.Mmar10_0787"/>
<dbReference type="Proteomes" id="UP000001964">
    <property type="component" value="Chromosome"/>
</dbReference>
<evidence type="ECO:0000313" key="2">
    <source>
        <dbReference type="EMBL" id="ABI65080.1"/>
    </source>
</evidence>
<keyword evidence="1" id="KW-0812">Transmembrane</keyword>
<dbReference type="RefSeq" id="WP_011642727.1">
    <property type="nucleotide sequence ID" value="NC_008347.1"/>
</dbReference>
<dbReference type="KEGG" id="mmr:Mmar10_0787"/>
<evidence type="ECO:0000256" key="1">
    <source>
        <dbReference type="SAM" id="Phobius"/>
    </source>
</evidence>
<accession>Q0ARK7</accession>
<feature type="transmembrane region" description="Helical" evidence="1">
    <location>
        <begin position="7"/>
        <end position="36"/>
    </location>
</feature>
<feature type="transmembrane region" description="Helical" evidence="1">
    <location>
        <begin position="109"/>
        <end position="132"/>
    </location>
</feature>
<dbReference type="AlphaFoldDB" id="Q0ARK7"/>
<protein>
    <submittedName>
        <fullName evidence="2">Uncharacterized protein</fullName>
    </submittedName>
</protein>
<name>Q0ARK7_MARMM</name>
<keyword evidence="3" id="KW-1185">Reference proteome</keyword>
<sequence>MTRPVPLLYWIALVLLVLETGYGLWNVAIDLIIRAFPASHQYMDPALVDFIQSVSWLQELVFFLGIAAACAAVWLYLDRSIWVLAVYGANVFLTKADWLISGFSGVEIFAMSGYVSLMYQTVLMGLLIWLSYRETLE</sequence>
<proteinExistence type="predicted"/>
<dbReference type="HOGENOM" id="CLU_1862793_0_0_5"/>
<keyword evidence="1" id="KW-1133">Transmembrane helix</keyword>
<feature type="transmembrane region" description="Helical" evidence="1">
    <location>
        <begin position="84"/>
        <end position="103"/>
    </location>
</feature>
<dbReference type="EMBL" id="CP000449">
    <property type="protein sequence ID" value="ABI65080.1"/>
    <property type="molecule type" value="Genomic_DNA"/>
</dbReference>
<evidence type="ECO:0000313" key="3">
    <source>
        <dbReference type="Proteomes" id="UP000001964"/>
    </source>
</evidence>
<organism evidence="2 3">
    <name type="scientific">Maricaulis maris (strain MCS10)</name>
    <name type="common">Caulobacter maris</name>
    <dbReference type="NCBI Taxonomy" id="394221"/>
    <lineage>
        <taxon>Bacteria</taxon>
        <taxon>Pseudomonadati</taxon>
        <taxon>Pseudomonadota</taxon>
        <taxon>Alphaproteobacteria</taxon>
        <taxon>Maricaulales</taxon>
        <taxon>Maricaulaceae</taxon>
        <taxon>Maricaulis</taxon>
    </lineage>
</organism>
<dbReference type="OrthoDB" id="9928936at2"/>
<feature type="transmembrane region" description="Helical" evidence="1">
    <location>
        <begin position="56"/>
        <end position="77"/>
    </location>
</feature>
<gene>
    <name evidence="2" type="ordered locus">Mmar10_0787</name>
</gene>
<reference evidence="2 3" key="1">
    <citation type="submission" date="2006-08" db="EMBL/GenBank/DDBJ databases">
        <title>Complete sequence of Maricaulis maris MCS10.</title>
        <authorList>
            <consortium name="US DOE Joint Genome Institute"/>
            <person name="Copeland A."/>
            <person name="Lucas S."/>
            <person name="Lapidus A."/>
            <person name="Barry K."/>
            <person name="Detter J.C."/>
            <person name="Glavina del Rio T."/>
            <person name="Hammon N."/>
            <person name="Israni S."/>
            <person name="Dalin E."/>
            <person name="Tice H."/>
            <person name="Pitluck S."/>
            <person name="Saunders E."/>
            <person name="Brettin T."/>
            <person name="Bruce D."/>
            <person name="Han C."/>
            <person name="Tapia R."/>
            <person name="Gilna P."/>
            <person name="Schmutz J."/>
            <person name="Larimer F."/>
            <person name="Land M."/>
            <person name="Hauser L."/>
            <person name="Kyrpides N."/>
            <person name="Mikhailova N."/>
            <person name="Viollier P."/>
            <person name="Stephens C."/>
            <person name="Richardson P."/>
        </authorList>
    </citation>
    <scope>NUCLEOTIDE SEQUENCE [LARGE SCALE GENOMIC DNA]</scope>
    <source>
        <strain evidence="2 3">MCS10</strain>
    </source>
</reference>